<dbReference type="AlphaFoldDB" id="A0A368FKA2"/>
<feature type="compositionally biased region" description="Gly residues" evidence="1">
    <location>
        <begin position="1"/>
        <end position="11"/>
    </location>
</feature>
<dbReference type="EMBL" id="JOJR01001517">
    <property type="protein sequence ID" value="RCN30597.1"/>
    <property type="molecule type" value="Genomic_DNA"/>
</dbReference>
<organism evidence="2 3">
    <name type="scientific">Ancylostoma caninum</name>
    <name type="common">Dog hookworm</name>
    <dbReference type="NCBI Taxonomy" id="29170"/>
    <lineage>
        <taxon>Eukaryota</taxon>
        <taxon>Metazoa</taxon>
        <taxon>Ecdysozoa</taxon>
        <taxon>Nematoda</taxon>
        <taxon>Chromadorea</taxon>
        <taxon>Rhabditida</taxon>
        <taxon>Rhabditina</taxon>
        <taxon>Rhabditomorpha</taxon>
        <taxon>Strongyloidea</taxon>
        <taxon>Ancylostomatidae</taxon>
        <taxon>Ancylostomatinae</taxon>
        <taxon>Ancylostoma</taxon>
    </lineage>
</organism>
<evidence type="ECO:0000256" key="1">
    <source>
        <dbReference type="SAM" id="MobiDB-lite"/>
    </source>
</evidence>
<sequence>MCSRWSGGGPDRQGANFGPKQCIGKTLLSSGQLFSACTRPRARSSQGRLRLFSGQSVPELGNPR</sequence>
<gene>
    <name evidence="2" type="ORF">ANCCAN_23634</name>
</gene>
<evidence type="ECO:0000313" key="2">
    <source>
        <dbReference type="EMBL" id="RCN30597.1"/>
    </source>
</evidence>
<comment type="caution">
    <text evidence="2">The sequence shown here is derived from an EMBL/GenBank/DDBJ whole genome shotgun (WGS) entry which is preliminary data.</text>
</comment>
<evidence type="ECO:0000313" key="3">
    <source>
        <dbReference type="Proteomes" id="UP000252519"/>
    </source>
</evidence>
<proteinExistence type="predicted"/>
<name>A0A368FKA2_ANCCA</name>
<keyword evidence="3" id="KW-1185">Reference proteome</keyword>
<accession>A0A368FKA2</accession>
<dbReference type="Proteomes" id="UP000252519">
    <property type="component" value="Unassembled WGS sequence"/>
</dbReference>
<reference evidence="2 3" key="1">
    <citation type="submission" date="2014-10" db="EMBL/GenBank/DDBJ databases">
        <title>Draft genome of the hookworm Ancylostoma caninum.</title>
        <authorList>
            <person name="Mitreva M."/>
        </authorList>
    </citation>
    <scope>NUCLEOTIDE SEQUENCE [LARGE SCALE GENOMIC DNA]</scope>
    <source>
        <strain evidence="2 3">Baltimore</strain>
    </source>
</reference>
<feature type="region of interest" description="Disordered" evidence="1">
    <location>
        <begin position="42"/>
        <end position="64"/>
    </location>
</feature>
<feature type="region of interest" description="Disordered" evidence="1">
    <location>
        <begin position="1"/>
        <end position="20"/>
    </location>
</feature>
<protein>
    <submittedName>
        <fullName evidence="2">Uncharacterized protein</fullName>
    </submittedName>
</protein>